<accession>A0A4Y8LEK9</accession>
<keyword evidence="1" id="KW-1133">Transmembrane helix</keyword>
<evidence type="ECO:0000313" key="3">
    <source>
        <dbReference type="Proteomes" id="UP000297776"/>
    </source>
</evidence>
<dbReference type="OrthoDB" id="2973680at2"/>
<evidence type="ECO:0000313" key="2">
    <source>
        <dbReference type="EMBL" id="TFE00493.1"/>
    </source>
</evidence>
<dbReference type="AlphaFoldDB" id="A0A4Y8LEK9"/>
<feature type="transmembrane region" description="Helical" evidence="1">
    <location>
        <begin position="68"/>
        <end position="89"/>
    </location>
</feature>
<reference evidence="2 3" key="1">
    <citation type="submission" date="2019-03" db="EMBL/GenBank/DDBJ databases">
        <authorList>
            <person name="Yang Y."/>
        </authorList>
    </citation>
    <scope>NUCLEOTIDE SEQUENCE [LARGE SCALE GENOMIC DNA]</scope>
    <source>
        <strain evidence="2 3">ASL-1</strain>
    </source>
</reference>
<organism evidence="2 3">
    <name type="scientific">Jeotgalibacillus salarius</name>
    <dbReference type="NCBI Taxonomy" id="546023"/>
    <lineage>
        <taxon>Bacteria</taxon>
        <taxon>Bacillati</taxon>
        <taxon>Bacillota</taxon>
        <taxon>Bacilli</taxon>
        <taxon>Bacillales</taxon>
        <taxon>Caryophanaceae</taxon>
        <taxon>Jeotgalibacillus</taxon>
    </lineage>
</organism>
<sequence>MLEIILCLMLLAVLYAVLRKGSRKLMFTVLGYYIILSVVFIIGLNQIDSNYQLYTDPVDGGFAAKFNWVATFAYLYIIPFIILLSYKLFKWVNKAFHTALSRIAMKFVLIASLIFGGYIAMFAFVLTFYGFAP</sequence>
<keyword evidence="1" id="KW-0472">Membrane</keyword>
<comment type="caution">
    <text evidence="2">The sequence shown here is derived from an EMBL/GenBank/DDBJ whole genome shotgun (WGS) entry which is preliminary data.</text>
</comment>
<evidence type="ECO:0000256" key="1">
    <source>
        <dbReference type="SAM" id="Phobius"/>
    </source>
</evidence>
<dbReference type="Proteomes" id="UP000297776">
    <property type="component" value="Unassembled WGS sequence"/>
</dbReference>
<name>A0A4Y8LEK9_9BACL</name>
<keyword evidence="1" id="KW-0812">Transmembrane</keyword>
<dbReference type="EMBL" id="SORX01000006">
    <property type="protein sequence ID" value="TFE00493.1"/>
    <property type="molecule type" value="Genomic_DNA"/>
</dbReference>
<dbReference type="RefSeq" id="WP_134381813.1">
    <property type="nucleotide sequence ID" value="NZ_SORX01000006.1"/>
</dbReference>
<feature type="transmembrane region" description="Helical" evidence="1">
    <location>
        <begin position="29"/>
        <end position="47"/>
    </location>
</feature>
<proteinExistence type="predicted"/>
<keyword evidence="3" id="KW-1185">Reference proteome</keyword>
<protein>
    <submittedName>
        <fullName evidence="2">Uncharacterized protein</fullName>
    </submittedName>
</protein>
<gene>
    <name evidence="2" type="ORF">E2626_10970</name>
</gene>
<feature type="transmembrane region" description="Helical" evidence="1">
    <location>
        <begin position="109"/>
        <end position="132"/>
    </location>
</feature>